<accession>A0AAE3J2V4</accession>
<evidence type="ECO:0000313" key="2">
    <source>
        <dbReference type="EMBL" id="MCV6824297.1"/>
    </source>
</evidence>
<organism evidence="2 3">
    <name type="scientific">Halocynthiibacter halioticoli</name>
    <dbReference type="NCBI Taxonomy" id="2986804"/>
    <lineage>
        <taxon>Bacteria</taxon>
        <taxon>Pseudomonadati</taxon>
        <taxon>Pseudomonadota</taxon>
        <taxon>Alphaproteobacteria</taxon>
        <taxon>Rhodobacterales</taxon>
        <taxon>Paracoccaceae</taxon>
        <taxon>Halocynthiibacter</taxon>
    </lineage>
</organism>
<evidence type="ECO:0000256" key="1">
    <source>
        <dbReference type="SAM" id="Phobius"/>
    </source>
</evidence>
<dbReference type="Proteomes" id="UP001208041">
    <property type="component" value="Unassembled WGS sequence"/>
</dbReference>
<dbReference type="EMBL" id="JAOYFC010000001">
    <property type="protein sequence ID" value="MCV6824297.1"/>
    <property type="molecule type" value="Genomic_DNA"/>
</dbReference>
<gene>
    <name evidence="2" type="ORF">OH136_06980</name>
</gene>
<reference evidence="2" key="1">
    <citation type="submission" date="2022-10" db="EMBL/GenBank/DDBJ databases">
        <authorList>
            <person name="Yue Y."/>
        </authorList>
    </citation>
    <scope>NUCLEOTIDE SEQUENCE</scope>
    <source>
        <strain evidence="2">Z654</strain>
    </source>
</reference>
<dbReference type="AlphaFoldDB" id="A0AAE3J2V4"/>
<comment type="caution">
    <text evidence="2">The sequence shown here is derived from an EMBL/GenBank/DDBJ whole genome shotgun (WGS) entry which is preliminary data.</text>
</comment>
<name>A0AAE3J2V4_9RHOB</name>
<keyword evidence="3" id="KW-1185">Reference proteome</keyword>
<proteinExistence type="predicted"/>
<keyword evidence="1" id="KW-1133">Transmembrane helix</keyword>
<feature type="transmembrane region" description="Helical" evidence="1">
    <location>
        <begin position="7"/>
        <end position="26"/>
    </location>
</feature>
<protein>
    <submittedName>
        <fullName evidence="2">Uncharacterized protein</fullName>
    </submittedName>
</protein>
<keyword evidence="1" id="KW-0472">Membrane</keyword>
<evidence type="ECO:0000313" key="3">
    <source>
        <dbReference type="Proteomes" id="UP001208041"/>
    </source>
</evidence>
<sequence length="44" mass="4808">MGRLLKLIIGLLIGIFIGFVAFAYFGNLDPNITEIRQPVTLSDG</sequence>
<dbReference type="RefSeq" id="WP_263953109.1">
    <property type="nucleotide sequence ID" value="NZ_JAOYFC010000001.1"/>
</dbReference>
<keyword evidence="1" id="KW-0812">Transmembrane</keyword>